<evidence type="ECO:0000256" key="12">
    <source>
        <dbReference type="ARBA" id="ARBA00048141"/>
    </source>
</evidence>
<evidence type="ECO:0000256" key="11">
    <source>
        <dbReference type="ARBA" id="ARBA00030639"/>
    </source>
</evidence>
<evidence type="ECO:0000259" key="13">
    <source>
        <dbReference type="Pfam" id="PF00696"/>
    </source>
</evidence>
<dbReference type="EC" id="2.7.2.8" evidence="2"/>
<dbReference type="InterPro" id="IPR001048">
    <property type="entry name" value="Asp/Glu/Uridylate_kinase"/>
</dbReference>
<dbReference type="RefSeq" id="WP_145068594.1">
    <property type="nucleotide sequence ID" value="NZ_CP036287.1"/>
</dbReference>
<keyword evidence="9" id="KW-0067">ATP-binding</keyword>
<dbReference type="InterPro" id="IPR036393">
    <property type="entry name" value="AceGlu_kinase-like_sf"/>
</dbReference>
<keyword evidence="15" id="KW-1185">Reference proteome</keyword>
<dbReference type="AlphaFoldDB" id="A0A518BQ07"/>
<evidence type="ECO:0000256" key="10">
    <source>
        <dbReference type="ARBA" id="ARBA00030178"/>
    </source>
</evidence>
<keyword evidence="4" id="KW-0055">Arginine biosynthesis</keyword>
<dbReference type="Pfam" id="PF00696">
    <property type="entry name" value="AA_kinase"/>
    <property type="match status" value="1"/>
</dbReference>
<proteinExistence type="predicted"/>
<dbReference type="EMBL" id="CP036287">
    <property type="protein sequence ID" value="QDU69049.1"/>
    <property type="molecule type" value="Genomic_DNA"/>
</dbReference>
<feature type="domain" description="Aspartate/glutamate/uridylate kinase" evidence="13">
    <location>
        <begin position="1"/>
        <end position="231"/>
    </location>
</feature>
<gene>
    <name evidence="14" type="primary">argB</name>
    <name evidence="14" type="ORF">Pla133_41650</name>
</gene>
<evidence type="ECO:0000256" key="7">
    <source>
        <dbReference type="ARBA" id="ARBA00022741"/>
    </source>
</evidence>
<evidence type="ECO:0000313" key="14">
    <source>
        <dbReference type="EMBL" id="QDU69049.1"/>
    </source>
</evidence>
<protein>
    <recommendedName>
        <fullName evidence="3">Acetylglutamate kinase</fullName>
        <ecNumber evidence="2">2.7.2.8</ecNumber>
    </recommendedName>
    <alternativeName>
        <fullName evidence="10">N-acetyl-L-glutamate 5-phosphotransferase</fullName>
    </alternativeName>
    <alternativeName>
        <fullName evidence="11">NAG kinase</fullName>
    </alternativeName>
</protein>
<reference evidence="14 15" key="1">
    <citation type="submission" date="2019-02" db="EMBL/GenBank/DDBJ databases">
        <title>Deep-cultivation of Planctomycetes and their phenomic and genomic characterization uncovers novel biology.</title>
        <authorList>
            <person name="Wiegand S."/>
            <person name="Jogler M."/>
            <person name="Boedeker C."/>
            <person name="Pinto D."/>
            <person name="Vollmers J."/>
            <person name="Rivas-Marin E."/>
            <person name="Kohn T."/>
            <person name="Peeters S.H."/>
            <person name="Heuer A."/>
            <person name="Rast P."/>
            <person name="Oberbeckmann S."/>
            <person name="Bunk B."/>
            <person name="Jeske O."/>
            <person name="Meyerdierks A."/>
            <person name="Storesund J.E."/>
            <person name="Kallscheuer N."/>
            <person name="Luecker S."/>
            <person name="Lage O.M."/>
            <person name="Pohl T."/>
            <person name="Merkel B.J."/>
            <person name="Hornburger P."/>
            <person name="Mueller R.-W."/>
            <person name="Bruemmer F."/>
            <person name="Labrenz M."/>
            <person name="Spormann A.M."/>
            <person name="Op den Camp H."/>
            <person name="Overmann J."/>
            <person name="Amann R."/>
            <person name="Jetten M.S.M."/>
            <person name="Mascher T."/>
            <person name="Medema M.H."/>
            <person name="Devos D.P."/>
            <person name="Kaster A.-K."/>
            <person name="Ovreas L."/>
            <person name="Rohde M."/>
            <person name="Galperin M.Y."/>
            <person name="Jogler C."/>
        </authorList>
    </citation>
    <scope>NUCLEOTIDE SEQUENCE [LARGE SCALE GENOMIC DNA]</scope>
    <source>
        <strain evidence="14 15">Pla133</strain>
    </source>
</reference>
<dbReference type="SUPFAM" id="SSF53633">
    <property type="entry name" value="Carbamate kinase-like"/>
    <property type="match status" value="1"/>
</dbReference>
<evidence type="ECO:0000256" key="6">
    <source>
        <dbReference type="ARBA" id="ARBA00022679"/>
    </source>
</evidence>
<dbReference type="GO" id="GO:0005524">
    <property type="term" value="F:ATP binding"/>
    <property type="evidence" value="ECO:0007669"/>
    <property type="project" value="UniProtKB-KW"/>
</dbReference>
<evidence type="ECO:0000256" key="5">
    <source>
        <dbReference type="ARBA" id="ARBA00022605"/>
    </source>
</evidence>
<evidence type="ECO:0000256" key="9">
    <source>
        <dbReference type="ARBA" id="ARBA00022840"/>
    </source>
</evidence>
<evidence type="ECO:0000313" key="15">
    <source>
        <dbReference type="Proteomes" id="UP000316921"/>
    </source>
</evidence>
<evidence type="ECO:0000256" key="3">
    <source>
        <dbReference type="ARBA" id="ARBA00021197"/>
    </source>
</evidence>
<evidence type="ECO:0000256" key="8">
    <source>
        <dbReference type="ARBA" id="ARBA00022777"/>
    </source>
</evidence>
<comment type="pathway">
    <text evidence="1">Amino-acid biosynthesis; L-arginine biosynthesis; N(2)-acetyl-L-ornithine from L-glutamate: step 2/4.</text>
</comment>
<dbReference type="GO" id="GO:0003991">
    <property type="term" value="F:acetylglutamate kinase activity"/>
    <property type="evidence" value="ECO:0007669"/>
    <property type="project" value="UniProtKB-EC"/>
</dbReference>
<dbReference type="PIRSF" id="PIRSF000728">
    <property type="entry name" value="NAGK"/>
    <property type="match status" value="1"/>
</dbReference>
<accession>A0A518BQ07</accession>
<dbReference type="InterPro" id="IPR004662">
    <property type="entry name" value="AcgluKinase_fam"/>
</dbReference>
<dbReference type="Proteomes" id="UP000316921">
    <property type="component" value="Chromosome"/>
</dbReference>
<comment type="catalytic activity">
    <reaction evidence="12">
        <text>N-acetyl-L-glutamate + ATP = N-acetyl-L-glutamyl 5-phosphate + ADP</text>
        <dbReference type="Rhea" id="RHEA:14629"/>
        <dbReference type="ChEBI" id="CHEBI:30616"/>
        <dbReference type="ChEBI" id="CHEBI:44337"/>
        <dbReference type="ChEBI" id="CHEBI:57936"/>
        <dbReference type="ChEBI" id="CHEBI:456216"/>
        <dbReference type="EC" id="2.7.2.8"/>
    </reaction>
</comment>
<keyword evidence="7" id="KW-0547">Nucleotide-binding</keyword>
<keyword evidence="5" id="KW-0028">Amino-acid biosynthesis</keyword>
<evidence type="ECO:0000256" key="1">
    <source>
        <dbReference type="ARBA" id="ARBA00004828"/>
    </source>
</evidence>
<evidence type="ECO:0000256" key="4">
    <source>
        <dbReference type="ARBA" id="ARBA00022571"/>
    </source>
</evidence>
<organism evidence="14 15">
    <name type="scientific">Engelhardtia mirabilis</name>
    <dbReference type="NCBI Taxonomy" id="2528011"/>
    <lineage>
        <taxon>Bacteria</taxon>
        <taxon>Pseudomonadati</taxon>
        <taxon>Planctomycetota</taxon>
        <taxon>Planctomycetia</taxon>
        <taxon>Planctomycetia incertae sedis</taxon>
        <taxon>Engelhardtia</taxon>
    </lineage>
</organism>
<dbReference type="Gene3D" id="3.40.1160.10">
    <property type="entry name" value="Acetylglutamate kinase-like"/>
    <property type="match status" value="1"/>
</dbReference>
<dbReference type="InterPro" id="IPR001057">
    <property type="entry name" value="Glu/AcGlu_kinase"/>
</dbReference>
<keyword evidence="6 14" id="KW-0808">Transferase</keyword>
<dbReference type="PRINTS" id="PR00474">
    <property type="entry name" value="GLU5KINASE"/>
</dbReference>
<keyword evidence="8 14" id="KW-0418">Kinase</keyword>
<dbReference type="PANTHER" id="PTHR23342">
    <property type="entry name" value="N-ACETYLGLUTAMATE SYNTHASE"/>
    <property type="match status" value="1"/>
</dbReference>
<name>A0A518BQ07_9BACT</name>
<dbReference type="CDD" id="cd04238">
    <property type="entry name" value="AAK_NAGK-like"/>
    <property type="match status" value="1"/>
</dbReference>
<dbReference type="NCBIfam" id="TIGR00761">
    <property type="entry name" value="argB"/>
    <property type="match status" value="1"/>
</dbReference>
<dbReference type="KEGG" id="pbap:Pla133_41650"/>
<sequence>MRMLVKVGGAVLDEPDARSSFARSVAQALAAGHELVIVHGGGRQLGRMCADLGLVERRWRGLRVTDARTAEVALAILGGSVNRILVRALEVAGVSAAGLSGADGALFDAEPLHSDEVDLGYVGQVSAVNSKLLEHLLAGGFVPVVATVGPHQGSAGGDEPFLNVNADHAAGALARAIDADVLLLLTDVPALLDGKGQRVACATLDRLAELDREGTIEGGMIPKVEGALAALTPPSRTLVKIAPWAGEDAIRGALQSSVGTVLLSNSEVVGRG</sequence>
<dbReference type="GO" id="GO:0006526">
    <property type="term" value="P:L-arginine biosynthetic process"/>
    <property type="evidence" value="ECO:0007669"/>
    <property type="project" value="UniProtKB-KW"/>
</dbReference>
<dbReference type="GO" id="GO:0005737">
    <property type="term" value="C:cytoplasm"/>
    <property type="evidence" value="ECO:0007669"/>
    <property type="project" value="InterPro"/>
</dbReference>
<dbReference type="PANTHER" id="PTHR23342:SF0">
    <property type="entry name" value="N-ACETYLGLUTAMATE SYNTHASE, MITOCHONDRIAL"/>
    <property type="match status" value="1"/>
</dbReference>
<evidence type="ECO:0000256" key="2">
    <source>
        <dbReference type="ARBA" id="ARBA00013065"/>
    </source>
</evidence>